<keyword evidence="1" id="KW-1133">Transmembrane helix</keyword>
<keyword evidence="1" id="KW-0472">Membrane</keyword>
<gene>
    <name evidence="2" type="ORF">HMPREF9432_01195</name>
</gene>
<dbReference type="InterPro" id="IPR008523">
    <property type="entry name" value="DUF805"/>
</dbReference>
<accession>A0ABN0DPW8</accession>
<feature type="transmembrane region" description="Helical" evidence="1">
    <location>
        <begin position="334"/>
        <end position="354"/>
    </location>
</feature>
<protein>
    <submittedName>
        <fullName evidence="2">Uncharacterized protein</fullName>
    </submittedName>
</protein>
<dbReference type="PANTHER" id="PTHR34980:SF1">
    <property type="entry name" value="INNER MEMBRANE PROTEIN"/>
    <property type="match status" value="1"/>
</dbReference>
<comment type="caution">
    <text evidence="2">The sequence shown here is derived from an EMBL/GenBank/DDBJ whole genome shotgun (WGS) entry which is preliminary data.</text>
</comment>
<dbReference type="Proteomes" id="UP000003175">
    <property type="component" value="Unassembled WGS sequence"/>
</dbReference>
<proteinExistence type="predicted"/>
<reference evidence="2 3" key="1">
    <citation type="submission" date="2011-08" db="EMBL/GenBank/DDBJ databases">
        <title>The Genome Sequence of Selenomonas noxia F0398.</title>
        <authorList>
            <consortium name="The Broad Institute Genome Sequencing Platform"/>
            <person name="Earl A."/>
            <person name="Ward D."/>
            <person name="Feldgarden M."/>
            <person name="Gevers D."/>
            <person name="Izard J."/>
            <person name="Ganesan A."/>
            <person name="Blanton J.M."/>
            <person name="Baranova O.V."/>
            <person name="Tanner A.C."/>
            <person name="Dewhirst F.E."/>
            <person name="Young S.K."/>
            <person name="Zeng Q."/>
            <person name="Gargeya S."/>
            <person name="Fitzgerald M."/>
            <person name="Haas B."/>
            <person name="Abouelleil A."/>
            <person name="Alvarado L."/>
            <person name="Arachchi H.M."/>
            <person name="Berlin A."/>
            <person name="Brown A."/>
            <person name="Chapman S.B."/>
            <person name="Chen Z."/>
            <person name="Dunbar C."/>
            <person name="Freedman E."/>
            <person name="Gearin G."/>
            <person name="Gellesch M."/>
            <person name="Goldberg J."/>
            <person name="Griggs A."/>
            <person name="Gujja S."/>
            <person name="Heiman D."/>
            <person name="Howarth C."/>
            <person name="Larson L."/>
            <person name="Lui A."/>
            <person name="MacDonald P.J.P."/>
            <person name="Montmayeur A."/>
            <person name="Murphy C."/>
            <person name="Neiman D."/>
            <person name="Pearson M."/>
            <person name="Priest M."/>
            <person name="Roberts A."/>
            <person name="Saif S."/>
            <person name="Shea T."/>
            <person name="Shenoy N."/>
            <person name="Sisk P."/>
            <person name="Stolte C."/>
            <person name="Sykes S."/>
            <person name="Wortman J."/>
            <person name="Nusbaum C."/>
            <person name="Birren B."/>
        </authorList>
    </citation>
    <scope>NUCLEOTIDE SEQUENCE [LARGE SCALE GENOMIC DNA]</scope>
    <source>
        <strain evidence="2 3">F0398</strain>
    </source>
</reference>
<dbReference type="Pfam" id="PF05656">
    <property type="entry name" value="DUF805"/>
    <property type="match status" value="1"/>
</dbReference>
<sequence>MIPPIFSREGRLSRRSFALTIGTIMGGGALAFSAGLCVLLPFAFLCASFYFRDTASSFWVIFIMGCVLLFFLVSAVMPLLAIPAAVRRLHDIGRSGWFAFPLGLLSLFALFFPAVLLFSFLNAVLGSNSLPTPFSGNPEEDSLIFDGLFVLFLIGYLLTFLIGALCSIYIFLKKGTPGANAYGDPPAEEPLPSVRRAFLSMEGRIDRRTFAVRALLVLAASWLTLPTIVQFTLYPVTALLQSVGLLPIGADLLLLLLACVLYPLAALPLVVQRLHTLGRSSLEAVFVFATLLPSAFSCLPVAEIFGTIELIPESDIPQSVELLLAVGNTASDTAFIAFWIVCGIASLVGILRLLREDTQPGTA</sequence>
<feature type="transmembrane region" description="Helical" evidence="1">
    <location>
        <begin position="21"/>
        <end position="51"/>
    </location>
</feature>
<dbReference type="RefSeq" id="WP_006696465.1">
    <property type="nucleotide sequence ID" value="NZ_JH376859.1"/>
</dbReference>
<feature type="transmembrane region" description="Helical" evidence="1">
    <location>
        <begin position="57"/>
        <end position="86"/>
    </location>
</feature>
<keyword evidence="3" id="KW-1185">Reference proteome</keyword>
<feature type="transmembrane region" description="Helical" evidence="1">
    <location>
        <begin position="98"/>
        <end position="123"/>
    </location>
</feature>
<organism evidence="2 3">
    <name type="scientific">Selenomonas noxia F0398</name>
    <dbReference type="NCBI Taxonomy" id="702437"/>
    <lineage>
        <taxon>Bacteria</taxon>
        <taxon>Bacillati</taxon>
        <taxon>Bacillota</taxon>
        <taxon>Negativicutes</taxon>
        <taxon>Selenomonadales</taxon>
        <taxon>Selenomonadaceae</taxon>
        <taxon>Selenomonas</taxon>
    </lineage>
</organism>
<keyword evidence="1" id="KW-0812">Transmembrane</keyword>
<dbReference type="PANTHER" id="PTHR34980">
    <property type="entry name" value="INNER MEMBRANE PROTEIN-RELATED-RELATED"/>
    <property type="match status" value="1"/>
</dbReference>
<feature type="transmembrane region" description="Helical" evidence="1">
    <location>
        <begin position="245"/>
        <end position="270"/>
    </location>
</feature>
<dbReference type="EMBL" id="ADGH01000010">
    <property type="protein sequence ID" value="EHG24745.1"/>
    <property type="molecule type" value="Genomic_DNA"/>
</dbReference>
<feature type="transmembrane region" description="Helical" evidence="1">
    <location>
        <begin position="210"/>
        <end position="233"/>
    </location>
</feature>
<evidence type="ECO:0000313" key="2">
    <source>
        <dbReference type="EMBL" id="EHG24745.1"/>
    </source>
</evidence>
<name>A0ABN0DPW8_9FIRM</name>
<feature type="transmembrane region" description="Helical" evidence="1">
    <location>
        <begin position="282"/>
        <end position="302"/>
    </location>
</feature>
<evidence type="ECO:0000256" key="1">
    <source>
        <dbReference type="SAM" id="Phobius"/>
    </source>
</evidence>
<evidence type="ECO:0000313" key="3">
    <source>
        <dbReference type="Proteomes" id="UP000003175"/>
    </source>
</evidence>
<feature type="transmembrane region" description="Helical" evidence="1">
    <location>
        <begin position="143"/>
        <end position="172"/>
    </location>
</feature>